<evidence type="ECO:0000256" key="1">
    <source>
        <dbReference type="SAM" id="MobiDB-lite"/>
    </source>
</evidence>
<reference evidence="2" key="1">
    <citation type="submission" date="2023-10" db="EMBL/GenBank/DDBJ databases">
        <title>Genome assemblies of two species of porcelain crab, Petrolisthes cinctipes and Petrolisthes manimaculis (Anomura: Porcellanidae).</title>
        <authorList>
            <person name="Angst P."/>
        </authorList>
    </citation>
    <scope>NUCLEOTIDE SEQUENCE</scope>
    <source>
        <strain evidence="2">PB745_01</strain>
        <tissue evidence="2">Gill</tissue>
    </source>
</reference>
<dbReference type="AlphaFoldDB" id="A0AAE1BLU1"/>
<sequence>RLPTPGRPATVKSTFFSSFRSYVLQQVDPTLPSRLSTSLPTTSSTSNQPTNQPSFEAVSSLPKPSFLAI</sequence>
<evidence type="ECO:0000313" key="2">
    <source>
        <dbReference type="EMBL" id="KAK3851539.1"/>
    </source>
</evidence>
<dbReference type="EMBL" id="JAWQEG010007853">
    <property type="protein sequence ID" value="KAK3851539.1"/>
    <property type="molecule type" value="Genomic_DNA"/>
</dbReference>
<feature type="non-terminal residue" evidence="2">
    <location>
        <position position="1"/>
    </location>
</feature>
<keyword evidence="3" id="KW-1185">Reference proteome</keyword>
<name>A0AAE1BLU1_PETCI</name>
<accession>A0AAE1BLU1</accession>
<proteinExistence type="predicted"/>
<organism evidence="2 3">
    <name type="scientific">Petrolisthes cinctipes</name>
    <name type="common">Flat porcelain crab</name>
    <dbReference type="NCBI Taxonomy" id="88211"/>
    <lineage>
        <taxon>Eukaryota</taxon>
        <taxon>Metazoa</taxon>
        <taxon>Ecdysozoa</taxon>
        <taxon>Arthropoda</taxon>
        <taxon>Crustacea</taxon>
        <taxon>Multicrustacea</taxon>
        <taxon>Malacostraca</taxon>
        <taxon>Eumalacostraca</taxon>
        <taxon>Eucarida</taxon>
        <taxon>Decapoda</taxon>
        <taxon>Pleocyemata</taxon>
        <taxon>Anomura</taxon>
        <taxon>Galatheoidea</taxon>
        <taxon>Porcellanidae</taxon>
        <taxon>Petrolisthes</taxon>
    </lineage>
</organism>
<evidence type="ECO:0000313" key="3">
    <source>
        <dbReference type="Proteomes" id="UP001286313"/>
    </source>
</evidence>
<comment type="caution">
    <text evidence="2">The sequence shown here is derived from an EMBL/GenBank/DDBJ whole genome shotgun (WGS) entry which is preliminary data.</text>
</comment>
<dbReference type="Proteomes" id="UP001286313">
    <property type="component" value="Unassembled WGS sequence"/>
</dbReference>
<gene>
    <name evidence="2" type="ORF">Pcinc_041822</name>
</gene>
<feature type="region of interest" description="Disordered" evidence="1">
    <location>
        <begin position="30"/>
        <end position="69"/>
    </location>
</feature>
<protein>
    <submittedName>
        <fullName evidence="2">Uncharacterized protein</fullName>
    </submittedName>
</protein>
<feature type="compositionally biased region" description="Low complexity" evidence="1">
    <location>
        <begin position="30"/>
        <end position="54"/>
    </location>
</feature>